<evidence type="ECO:0000313" key="13">
    <source>
        <dbReference type="Proteomes" id="UP000800200"/>
    </source>
</evidence>
<dbReference type="GO" id="GO:0005634">
    <property type="term" value="C:nucleus"/>
    <property type="evidence" value="ECO:0007669"/>
    <property type="project" value="UniProtKB-SubCell"/>
</dbReference>
<accession>A0A6A6DUF0</accession>
<feature type="domain" description="C2H2-type" evidence="11">
    <location>
        <begin position="1"/>
        <end position="28"/>
    </location>
</feature>
<evidence type="ECO:0000256" key="6">
    <source>
        <dbReference type="ARBA" id="ARBA00022833"/>
    </source>
</evidence>
<dbReference type="SMART" id="SM00355">
    <property type="entry name" value="ZnF_C2H2"/>
    <property type="match status" value="2"/>
</dbReference>
<dbReference type="EMBL" id="ML994653">
    <property type="protein sequence ID" value="KAF2181306.1"/>
    <property type="molecule type" value="Genomic_DNA"/>
</dbReference>
<dbReference type="AlphaFoldDB" id="A0A6A6DUF0"/>
<proteinExistence type="inferred from homology"/>
<dbReference type="GO" id="GO:0000981">
    <property type="term" value="F:DNA-binding transcription factor activity, RNA polymerase II-specific"/>
    <property type="evidence" value="ECO:0007669"/>
    <property type="project" value="TreeGrafter"/>
</dbReference>
<evidence type="ECO:0000256" key="1">
    <source>
        <dbReference type="ARBA" id="ARBA00004123"/>
    </source>
</evidence>
<organism evidence="12 13">
    <name type="scientific">Zopfia rhizophila CBS 207.26</name>
    <dbReference type="NCBI Taxonomy" id="1314779"/>
    <lineage>
        <taxon>Eukaryota</taxon>
        <taxon>Fungi</taxon>
        <taxon>Dikarya</taxon>
        <taxon>Ascomycota</taxon>
        <taxon>Pezizomycotina</taxon>
        <taxon>Dothideomycetes</taxon>
        <taxon>Dothideomycetes incertae sedis</taxon>
        <taxon>Zopfiaceae</taxon>
        <taxon>Zopfia</taxon>
    </lineage>
</organism>
<evidence type="ECO:0000259" key="11">
    <source>
        <dbReference type="PROSITE" id="PS50157"/>
    </source>
</evidence>
<keyword evidence="3" id="KW-0479">Metal-binding</keyword>
<feature type="non-terminal residue" evidence="12">
    <location>
        <position position="1"/>
    </location>
</feature>
<feature type="domain" description="C2H2-type" evidence="11">
    <location>
        <begin position="29"/>
        <end position="56"/>
    </location>
</feature>
<dbReference type="FunFam" id="3.30.160.60:FF:000188">
    <property type="entry name" value="Zinc finger protein 787"/>
    <property type="match status" value="1"/>
</dbReference>
<dbReference type="GO" id="GO:0000978">
    <property type="term" value="F:RNA polymerase II cis-regulatory region sequence-specific DNA binding"/>
    <property type="evidence" value="ECO:0007669"/>
    <property type="project" value="TreeGrafter"/>
</dbReference>
<dbReference type="OrthoDB" id="8117402at2759"/>
<dbReference type="PANTHER" id="PTHR23235">
    <property type="entry name" value="KRUEPPEL-LIKE TRANSCRIPTION FACTOR"/>
    <property type="match status" value="1"/>
</dbReference>
<evidence type="ECO:0000256" key="5">
    <source>
        <dbReference type="ARBA" id="ARBA00022771"/>
    </source>
</evidence>
<keyword evidence="7" id="KW-0238">DNA-binding</keyword>
<dbReference type="GO" id="GO:0008270">
    <property type="term" value="F:zinc ion binding"/>
    <property type="evidence" value="ECO:0007669"/>
    <property type="project" value="UniProtKB-KW"/>
</dbReference>
<gene>
    <name evidence="12" type="ORF">K469DRAFT_478507</name>
</gene>
<dbReference type="PROSITE" id="PS50157">
    <property type="entry name" value="ZINC_FINGER_C2H2_2"/>
    <property type="match status" value="2"/>
</dbReference>
<evidence type="ECO:0000256" key="3">
    <source>
        <dbReference type="ARBA" id="ARBA00022723"/>
    </source>
</evidence>
<name>A0A6A6DUF0_9PEZI</name>
<reference evidence="12" key="1">
    <citation type="journal article" date="2020" name="Stud. Mycol.">
        <title>101 Dothideomycetes genomes: a test case for predicting lifestyles and emergence of pathogens.</title>
        <authorList>
            <person name="Haridas S."/>
            <person name="Albert R."/>
            <person name="Binder M."/>
            <person name="Bloem J."/>
            <person name="Labutti K."/>
            <person name="Salamov A."/>
            <person name="Andreopoulos B."/>
            <person name="Baker S."/>
            <person name="Barry K."/>
            <person name="Bills G."/>
            <person name="Bluhm B."/>
            <person name="Cannon C."/>
            <person name="Castanera R."/>
            <person name="Culley D."/>
            <person name="Daum C."/>
            <person name="Ezra D."/>
            <person name="Gonzalez J."/>
            <person name="Henrissat B."/>
            <person name="Kuo A."/>
            <person name="Liang C."/>
            <person name="Lipzen A."/>
            <person name="Lutzoni F."/>
            <person name="Magnuson J."/>
            <person name="Mondo S."/>
            <person name="Nolan M."/>
            <person name="Ohm R."/>
            <person name="Pangilinan J."/>
            <person name="Park H.-J."/>
            <person name="Ramirez L."/>
            <person name="Alfaro M."/>
            <person name="Sun H."/>
            <person name="Tritt A."/>
            <person name="Yoshinaga Y."/>
            <person name="Zwiers L.-H."/>
            <person name="Turgeon B."/>
            <person name="Goodwin S."/>
            <person name="Spatafora J."/>
            <person name="Crous P."/>
            <person name="Grigoriev I."/>
        </authorList>
    </citation>
    <scope>NUCLEOTIDE SEQUENCE</scope>
    <source>
        <strain evidence="12">CBS 207.26</strain>
    </source>
</reference>
<feature type="non-terminal residue" evidence="12">
    <location>
        <position position="74"/>
    </location>
</feature>
<sequence>CLYPECGKTFSKRENIRSHIQTHLGDRQYRCNRCGKCFVRRHDLKRHAGSHTVNKPYKCPCGVGFTRQDAINRH</sequence>
<dbReference type="PANTHER" id="PTHR23235:SF120">
    <property type="entry name" value="KRUPPEL-LIKE FACTOR 15"/>
    <property type="match status" value="1"/>
</dbReference>
<comment type="similarity">
    <text evidence="2">Belongs to the krueppel C2H2-type zinc-finger protein family.</text>
</comment>
<dbReference type="Proteomes" id="UP000800200">
    <property type="component" value="Unassembled WGS sequence"/>
</dbReference>
<keyword evidence="13" id="KW-1185">Reference proteome</keyword>
<dbReference type="Pfam" id="PF00096">
    <property type="entry name" value="zf-C2H2"/>
    <property type="match status" value="2"/>
</dbReference>
<evidence type="ECO:0000256" key="8">
    <source>
        <dbReference type="ARBA" id="ARBA00023163"/>
    </source>
</evidence>
<dbReference type="InterPro" id="IPR036236">
    <property type="entry name" value="Znf_C2H2_sf"/>
</dbReference>
<evidence type="ECO:0000256" key="7">
    <source>
        <dbReference type="ARBA" id="ARBA00023125"/>
    </source>
</evidence>
<evidence type="ECO:0000256" key="9">
    <source>
        <dbReference type="ARBA" id="ARBA00023242"/>
    </source>
</evidence>
<keyword evidence="5 10" id="KW-0863">Zinc-finger</keyword>
<dbReference type="SUPFAM" id="SSF57667">
    <property type="entry name" value="beta-beta-alpha zinc fingers"/>
    <property type="match status" value="1"/>
</dbReference>
<keyword evidence="4" id="KW-0677">Repeat</keyword>
<protein>
    <recommendedName>
        <fullName evidence="11">C2H2-type domain-containing protein</fullName>
    </recommendedName>
</protein>
<dbReference type="InterPro" id="IPR013087">
    <property type="entry name" value="Znf_C2H2_type"/>
</dbReference>
<keyword evidence="8" id="KW-0804">Transcription</keyword>
<keyword evidence="6" id="KW-0862">Zinc</keyword>
<keyword evidence="9" id="KW-0539">Nucleus</keyword>
<evidence type="ECO:0000256" key="10">
    <source>
        <dbReference type="PROSITE-ProRule" id="PRU00042"/>
    </source>
</evidence>
<comment type="subcellular location">
    <subcellularLocation>
        <location evidence="1">Nucleus</location>
    </subcellularLocation>
</comment>
<evidence type="ECO:0000313" key="12">
    <source>
        <dbReference type="EMBL" id="KAF2181306.1"/>
    </source>
</evidence>
<dbReference type="PROSITE" id="PS00028">
    <property type="entry name" value="ZINC_FINGER_C2H2_1"/>
    <property type="match status" value="2"/>
</dbReference>
<evidence type="ECO:0000256" key="4">
    <source>
        <dbReference type="ARBA" id="ARBA00022737"/>
    </source>
</evidence>
<dbReference type="Gene3D" id="3.30.160.60">
    <property type="entry name" value="Classic Zinc Finger"/>
    <property type="match status" value="3"/>
</dbReference>
<evidence type="ECO:0000256" key="2">
    <source>
        <dbReference type="ARBA" id="ARBA00006991"/>
    </source>
</evidence>